<dbReference type="Proteomes" id="UP001230188">
    <property type="component" value="Unassembled WGS sequence"/>
</dbReference>
<reference evidence="3" key="1">
    <citation type="submission" date="2023-01" db="EMBL/GenBank/DDBJ databases">
        <title>Metagenome sequencing of chrysophaentin producing Chrysophaeum taylorii.</title>
        <authorList>
            <person name="Davison J."/>
            <person name="Bewley C."/>
        </authorList>
    </citation>
    <scope>NUCLEOTIDE SEQUENCE</scope>
    <source>
        <strain evidence="3">NIES-1699</strain>
    </source>
</reference>
<comment type="caution">
    <text evidence="3">The sequence shown here is derived from an EMBL/GenBank/DDBJ whole genome shotgun (WGS) entry which is preliminary data.</text>
</comment>
<proteinExistence type="predicted"/>
<dbReference type="AlphaFoldDB" id="A0AAD7UMT8"/>
<keyword evidence="4" id="KW-1185">Reference proteome</keyword>
<keyword evidence="1" id="KW-0812">Transmembrane</keyword>
<feature type="transmembrane region" description="Helical" evidence="1">
    <location>
        <begin position="120"/>
        <end position="139"/>
    </location>
</feature>
<evidence type="ECO:0000313" key="3">
    <source>
        <dbReference type="EMBL" id="KAJ8610595.1"/>
    </source>
</evidence>
<keyword evidence="1" id="KW-0472">Membrane</keyword>
<dbReference type="EMBL" id="JAQMWT010000099">
    <property type="protein sequence ID" value="KAJ8610595.1"/>
    <property type="molecule type" value="Genomic_DNA"/>
</dbReference>
<organism evidence="3 4">
    <name type="scientific">Chrysophaeum taylorii</name>
    <dbReference type="NCBI Taxonomy" id="2483200"/>
    <lineage>
        <taxon>Eukaryota</taxon>
        <taxon>Sar</taxon>
        <taxon>Stramenopiles</taxon>
        <taxon>Ochrophyta</taxon>
        <taxon>Pelagophyceae</taxon>
        <taxon>Pelagomonadales</taxon>
        <taxon>Pelagomonadaceae</taxon>
        <taxon>Chrysophaeum</taxon>
    </lineage>
</organism>
<feature type="chain" id="PRO_5042258969" evidence="2">
    <location>
        <begin position="17"/>
        <end position="142"/>
    </location>
</feature>
<keyword evidence="2" id="KW-0732">Signal</keyword>
<keyword evidence="1" id="KW-1133">Transmembrane helix</keyword>
<accession>A0AAD7UMT8</accession>
<feature type="signal peptide" evidence="2">
    <location>
        <begin position="1"/>
        <end position="16"/>
    </location>
</feature>
<name>A0AAD7UMT8_9STRA</name>
<evidence type="ECO:0000256" key="1">
    <source>
        <dbReference type="SAM" id="Phobius"/>
    </source>
</evidence>
<evidence type="ECO:0000256" key="2">
    <source>
        <dbReference type="SAM" id="SignalP"/>
    </source>
</evidence>
<sequence length="142" mass="16013">MRVALVICTWFATALAFVPPSTSVRHRALRADPDDEGYAPIGSLIRQGPVPFFIRLVDPDKYERSVQKYMLEEGCGRREAQGNMDAYFENPTSWTLQKLREKDGAPKYDYATANTTPKQLILTAAWALIVLALGTKIFLFGW</sequence>
<protein>
    <submittedName>
        <fullName evidence="3">Uncharacterized protein</fullName>
    </submittedName>
</protein>
<evidence type="ECO:0000313" key="4">
    <source>
        <dbReference type="Proteomes" id="UP001230188"/>
    </source>
</evidence>
<gene>
    <name evidence="3" type="ORF">CTAYLR_007161</name>
</gene>